<evidence type="ECO:0000256" key="2">
    <source>
        <dbReference type="ARBA" id="ARBA00008520"/>
    </source>
</evidence>
<keyword evidence="3" id="KW-0813">Transport</keyword>
<dbReference type="OrthoDB" id="9768630at2"/>
<dbReference type="PANTHER" id="PTHR43649">
    <property type="entry name" value="ARABINOSE-BINDING PROTEIN-RELATED"/>
    <property type="match status" value="1"/>
</dbReference>
<sequence length="429" mass="47353">MKTRLMAASVLCVILASSCSGPKDANGGQGAGSTPSVKEQEPVTVTAVIDGTYDEQFAESLRRHIKMKYPNITLDMLTSNSGTLDNLLASNMIPDLVFTYNGNLKSYKDKGLLYDLSPLMKQVNVPEERFEANYMADIRNAVDGTAIYGLPYETTFHALFYNKGIFDMFGVPYPKAGMSWDDVYELAKRVTRQEGGVQYRGVDPGSGVIWISQPLSIAAVDYRTEKASVKSDQWKMIFELVKKMYDIPGNTPVGAPLDQFTKTKTLAMLGQLNIFGRLADAEKEGMDWDVTQYPSFKERPNTYGNASVSVAIITQTSKHREAAMQVLDVLTSDAYQTERTRGGAITTLRSPGVKAEFGKDVPSLTGKHVEDIFKSKPVPYPIASMYRSKAESLLKKEFDKFAAGGMDVITALNQADEAINKLIEAERIK</sequence>
<feature type="signal peptide" evidence="5">
    <location>
        <begin position="1"/>
        <end position="25"/>
    </location>
</feature>
<dbReference type="GO" id="GO:0030313">
    <property type="term" value="C:cell envelope"/>
    <property type="evidence" value="ECO:0007669"/>
    <property type="project" value="UniProtKB-SubCell"/>
</dbReference>
<dbReference type="SUPFAM" id="SSF53850">
    <property type="entry name" value="Periplasmic binding protein-like II"/>
    <property type="match status" value="1"/>
</dbReference>
<evidence type="ECO:0000256" key="1">
    <source>
        <dbReference type="ARBA" id="ARBA00004196"/>
    </source>
</evidence>
<accession>A0A3B0CSV2</accession>
<evidence type="ECO:0000313" key="6">
    <source>
        <dbReference type="EMBL" id="RKN86317.1"/>
    </source>
</evidence>
<dbReference type="EMBL" id="RBAH01000002">
    <property type="protein sequence ID" value="RKN86317.1"/>
    <property type="molecule type" value="Genomic_DNA"/>
</dbReference>
<evidence type="ECO:0000256" key="3">
    <source>
        <dbReference type="ARBA" id="ARBA00022448"/>
    </source>
</evidence>
<dbReference type="InterPro" id="IPR050490">
    <property type="entry name" value="Bact_solute-bd_prot1"/>
</dbReference>
<dbReference type="Pfam" id="PF01547">
    <property type="entry name" value="SBP_bac_1"/>
    <property type="match status" value="1"/>
</dbReference>
<proteinExistence type="inferred from homology"/>
<keyword evidence="7" id="KW-1185">Reference proteome</keyword>
<reference evidence="6 7" key="1">
    <citation type="journal article" date="2007" name="Int. J. Syst. Evol. Microbiol.">
        <title>Paenibacillus ginsengarvi sp. nov., isolated from soil from ginseng cultivation.</title>
        <authorList>
            <person name="Yoon M.H."/>
            <person name="Ten L.N."/>
            <person name="Im W.T."/>
        </authorList>
    </citation>
    <scope>NUCLEOTIDE SEQUENCE [LARGE SCALE GENOMIC DNA]</scope>
    <source>
        <strain evidence="6 7">KCTC 13059</strain>
    </source>
</reference>
<evidence type="ECO:0000256" key="4">
    <source>
        <dbReference type="ARBA" id="ARBA00022729"/>
    </source>
</evidence>
<evidence type="ECO:0000313" key="7">
    <source>
        <dbReference type="Proteomes" id="UP000282311"/>
    </source>
</evidence>
<dbReference type="PANTHER" id="PTHR43649:SF31">
    <property type="entry name" value="SN-GLYCEROL-3-PHOSPHATE-BINDING PERIPLASMIC PROTEIN UGPB"/>
    <property type="match status" value="1"/>
</dbReference>
<gene>
    <name evidence="6" type="ORF">D7M11_04715</name>
</gene>
<dbReference type="PROSITE" id="PS51257">
    <property type="entry name" value="PROKAR_LIPOPROTEIN"/>
    <property type="match status" value="1"/>
</dbReference>
<feature type="chain" id="PRO_5039487152" evidence="5">
    <location>
        <begin position="26"/>
        <end position="429"/>
    </location>
</feature>
<comment type="subcellular location">
    <subcellularLocation>
        <location evidence="1">Cell envelope</location>
    </subcellularLocation>
</comment>
<name>A0A3B0CSV2_9BACL</name>
<protein>
    <submittedName>
        <fullName evidence="6">Extracellular solute-binding protein</fullName>
    </submittedName>
</protein>
<keyword evidence="4 5" id="KW-0732">Signal</keyword>
<dbReference type="InterPro" id="IPR006059">
    <property type="entry name" value="SBP"/>
</dbReference>
<dbReference type="Gene3D" id="3.40.190.10">
    <property type="entry name" value="Periplasmic binding protein-like II"/>
    <property type="match status" value="1"/>
</dbReference>
<dbReference type="RefSeq" id="WP_120746008.1">
    <property type="nucleotide sequence ID" value="NZ_RBAH01000002.1"/>
</dbReference>
<evidence type="ECO:0000256" key="5">
    <source>
        <dbReference type="SAM" id="SignalP"/>
    </source>
</evidence>
<organism evidence="6 7">
    <name type="scientific">Paenibacillus ginsengarvi</name>
    <dbReference type="NCBI Taxonomy" id="400777"/>
    <lineage>
        <taxon>Bacteria</taxon>
        <taxon>Bacillati</taxon>
        <taxon>Bacillota</taxon>
        <taxon>Bacilli</taxon>
        <taxon>Bacillales</taxon>
        <taxon>Paenibacillaceae</taxon>
        <taxon>Paenibacillus</taxon>
    </lineage>
</organism>
<dbReference type="Proteomes" id="UP000282311">
    <property type="component" value="Unassembled WGS sequence"/>
</dbReference>
<comment type="similarity">
    <text evidence="2">Belongs to the bacterial solute-binding protein 1 family.</text>
</comment>
<dbReference type="AlphaFoldDB" id="A0A3B0CSV2"/>
<comment type="caution">
    <text evidence="6">The sequence shown here is derived from an EMBL/GenBank/DDBJ whole genome shotgun (WGS) entry which is preliminary data.</text>
</comment>